<dbReference type="Proteomes" id="UP000320048">
    <property type="component" value="Unassembled WGS sequence"/>
</dbReference>
<protein>
    <submittedName>
        <fullName evidence="1">OsmC family protein</fullName>
    </submittedName>
</protein>
<evidence type="ECO:0000313" key="1">
    <source>
        <dbReference type="EMBL" id="TMI84057.1"/>
    </source>
</evidence>
<dbReference type="EMBL" id="VBAO01000049">
    <property type="protein sequence ID" value="TMI84057.1"/>
    <property type="molecule type" value="Genomic_DNA"/>
</dbReference>
<sequence length="95" mass="10887">MAALRDLRIDALEFAIRGYFDRRGGRVAGVPNLGFEEIRYETHIQSPEPPDRIRALVDEAERHCYVLNTLRRATKISARIVLNGTLLMEVEHTPE</sequence>
<proteinExistence type="predicted"/>
<evidence type="ECO:0000313" key="2">
    <source>
        <dbReference type="Proteomes" id="UP000320048"/>
    </source>
</evidence>
<organism evidence="1 2">
    <name type="scientific">Candidatus Segetimicrobium genomatis</name>
    <dbReference type="NCBI Taxonomy" id="2569760"/>
    <lineage>
        <taxon>Bacteria</taxon>
        <taxon>Bacillati</taxon>
        <taxon>Candidatus Sysuimicrobiota</taxon>
        <taxon>Candidatus Sysuimicrobiia</taxon>
        <taxon>Candidatus Sysuimicrobiales</taxon>
        <taxon>Candidatus Segetimicrobiaceae</taxon>
        <taxon>Candidatus Segetimicrobium</taxon>
    </lineage>
</organism>
<comment type="caution">
    <text evidence="1">The sequence shown here is derived from an EMBL/GenBank/DDBJ whole genome shotgun (WGS) entry which is preliminary data.</text>
</comment>
<name>A0A537JKJ0_9BACT</name>
<dbReference type="InterPro" id="IPR015946">
    <property type="entry name" value="KH_dom-like_a/b"/>
</dbReference>
<accession>A0A537JKJ0</accession>
<gene>
    <name evidence="1" type="ORF">E6H04_01915</name>
</gene>
<reference evidence="1 2" key="1">
    <citation type="journal article" date="2019" name="Nat. Microbiol.">
        <title>Mediterranean grassland soil C-N compound turnover is dependent on rainfall and depth, and is mediated by genomically divergent microorganisms.</title>
        <authorList>
            <person name="Diamond S."/>
            <person name="Andeer P.F."/>
            <person name="Li Z."/>
            <person name="Crits-Christoph A."/>
            <person name="Burstein D."/>
            <person name="Anantharaman K."/>
            <person name="Lane K.R."/>
            <person name="Thomas B.C."/>
            <person name="Pan C."/>
            <person name="Northen T.R."/>
            <person name="Banfield J.F."/>
        </authorList>
    </citation>
    <scope>NUCLEOTIDE SEQUENCE [LARGE SCALE GENOMIC DNA]</scope>
    <source>
        <strain evidence="1">NP_7</strain>
    </source>
</reference>
<dbReference type="InterPro" id="IPR036102">
    <property type="entry name" value="OsmC/Ohrsf"/>
</dbReference>
<dbReference type="Pfam" id="PF02566">
    <property type="entry name" value="OsmC"/>
    <property type="match status" value="1"/>
</dbReference>
<dbReference type="SUPFAM" id="SSF82784">
    <property type="entry name" value="OsmC-like"/>
    <property type="match status" value="1"/>
</dbReference>
<dbReference type="Gene3D" id="3.30.300.20">
    <property type="match status" value="1"/>
</dbReference>
<dbReference type="AlphaFoldDB" id="A0A537JKJ0"/>
<dbReference type="InterPro" id="IPR003718">
    <property type="entry name" value="OsmC/Ohr_fam"/>
</dbReference>